<protein>
    <submittedName>
        <fullName evidence="3">C4-dicarboxylate ABC transporter</fullName>
    </submittedName>
</protein>
<dbReference type="Pfam" id="PF07158">
    <property type="entry name" value="MatC_N"/>
    <property type="match status" value="1"/>
</dbReference>
<feature type="transmembrane region" description="Helical" evidence="1">
    <location>
        <begin position="341"/>
        <end position="359"/>
    </location>
</feature>
<feature type="transmembrane region" description="Helical" evidence="1">
    <location>
        <begin position="365"/>
        <end position="393"/>
    </location>
</feature>
<feature type="transmembrane region" description="Helical" evidence="1">
    <location>
        <begin position="318"/>
        <end position="336"/>
    </location>
</feature>
<feature type="transmembrane region" description="Helical" evidence="1">
    <location>
        <begin position="46"/>
        <end position="70"/>
    </location>
</feature>
<evidence type="ECO:0000313" key="3">
    <source>
        <dbReference type="EMBL" id="TKX32751.1"/>
    </source>
</evidence>
<evidence type="ECO:0000256" key="1">
    <source>
        <dbReference type="SAM" id="Phobius"/>
    </source>
</evidence>
<dbReference type="EMBL" id="NXMA01000003">
    <property type="protein sequence ID" value="TKX32751.1"/>
    <property type="molecule type" value="Genomic_DNA"/>
</dbReference>
<organism evidence="3 4">
    <name type="scientific">Campylobacter aviculae</name>
    <dbReference type="NCBI Taxonomy" id="2510190"/>
    <lineage>
        <taxon>Bacteria</taxon>
        <taxon>Pseudomonadati</taxon>
        <taxon>Campylobacterota</taxon>
        <taxon>Epsilonproteobacteria</taxon>
        <taxon>Campylobacterales</taxon>
        <taxon>Campylobacteraceae</taxon>
        <taxon>Campylobacter</taxon>
    </lineage>
</organism>
<keyword evidence="1" id="KW-0472">Membrane</keyword>
<keyword evidence="1" id="KW-1133">Transmembrane helix</keyword>
<evidence type="ECO:0000313" key="4">
    <source>
        <dbReference type="Proteomes" id="UP000310353"/>
    </source>
</evidence>
<gene>
    <name evidence="3" type="ORF">CQA76_01995</name>
</gene>
<dbReference type="OrthoDB" id="5353763at2"/>
<feature type="transmembrane region" description="Helical" evidence="1">
    <location>
        <begin position="254"/>
        <end position="271"/>
    </location>
</feature>
<feature type="transmembrane region" description="Helical" evidence="1">
    <location>
        <begin position="283"/>
        <end position="302"/>
    </location>
</feature>
<dbReference type="AlphaFoldDB" id="A0A4U7BPT1"/>
<reference evidence="3 4" key="1">
    <citation type="submission" date="2018-05" db="EMBL/GenBank/DDBJ databases">
        <title>Novel Campyloabacter and Helicobacter Species and Strains.</title>
        <authorList>
            <person name="Mannion A.J."/>
            <person name="Shen Z."/>
            <person name="Fox J.G."/>
        </authorList>
    </citation>
    <scope>NUCLEOTIDE SEQUENCE [LARGE SCALE GENOMIC DNA]</scope>
    <source>
        <strain evidence="4">MIT17-670</strain>
    </source>
</reference>
<name>A0A4U7BPT1_9BACT</name>
<dbReference type="Proteomes" id="UP000310353">
    <property type="component" value="Unassembled WGS sequence"/>
</dbReference>
<feature type="transmembrane region" description="Helical" evidence="1">
    <location>
        <begin position="178"/>
        <end position="199"/>
    </location>
</feature>
<proteinExistence type="predicted"/>
<keyword evidence="1" id="KW-0812">Transmembrane</keyword>
<feature type="transmembrane region" description="Helical" evidence="1">
    <location>
        <begin position="22"/>
        <end position="39"/>
    </location>
</feature>
<feature type="domain" description="Dicarboxylate carrier MatC N-terminal" evidence="2">
    <location>
        <begin position="3"/>
        <end position="147"/>
    </location>
</feature>
<dbReference type="RefSeq" id="WP_137621780.1">
    <property type="nucleotide sequence ID" value="NZ_NXMA01000003.1"/>
</dbReference>
<sequence>MVLLIVFCIALAIILGYITKCNVGIFAIVFAYIIGTFLMDMDPKKILGFWPISIFFVILAVSLFYNFAIVNGTLEKLANHLMYRFVNYPYLLPFVVFISSAIIAALGAGFYTVLAFMAPLTFLLCDKAGLSKIAGAMAINYGALGGANFMTSQSGIIFRTLMENSGVQANAAFLNSGVIFITTIIIPIFVLSFFVLSAFKNKIQLSSIVKPQVFDKKQKITLFLMLLMMFIVLIGPILHVVFPKNILIDYFNKKIDIAMIAIIFVAIALFLKLADEKKVIALIPWNTLIMICGVGMLIGVAIEAKTIDLLSSAVRHDVYIIFIPIILCIVAAFMSFFSSTLGVVTPALFPIVPSIALSSGLNETLLFVCIVVGAQASAISPFSSGGSLILGACPQNYKEKLFKDLLIKAIPLGFIAAILAAIILSFILKGN</sequence>
<feature type="transmembrane region" description="Helical" evidence="1">
    <location>
        <begin position="405"/>
        <end position="428"/>
    </location>
</feature>
<keyword evidence="4" id="KW-1185">Reference proteome</keyword>
<dbReference type="InterPro" id="IPR009827">
    <property type="entry name" value="MatC_N"/>
</dbReference>
<comment type="caution">
    <text evidence="3">The sequence shown here is derived from an EMBL/GenBank/DDBJ whole genome shotgun (WGS) entry which is preliminary data.</text>
</comment>
<feature type="transmembrane region" description="Helical" evidence="1">
    <location>
        <begin position="220"/>
        <end position="242"/>
    </location>
</feature>
<feature type="transmembrane region" description="Helical" evidence="1">
    <location>
        <begin position="90"/>
        <end position="117"/>
    </location>
</feature>
<accession>A0A4U7BPT1</accession>
<evidence type="ECO:0000259" key="2">
    <source>
        <dbReference type="Pfam" id="PF07158"/>
    </source>
</evidence>